<gene>
    <name evidence="1" type="primary">GLEAN_13406</name>
    <name evidence="1" type="ORF">TcasGA2_TC013406</name>
</gene>
<evidence type="ECO:0000313" key="2">
    <source>
        <dbReference type="Proteomes" id="UP000007266"/>
    </source>
</evidence>
<accession>D6WLQ7</accession>
<protein>
    <submittedName>
        <fullName evidence="1">Uncharacterized protein</fullName>
    </submittedName>
</protein>
<dbReference type="EMBL" id="KQ971343">
    <property type="protein sequence ID" value="EFA03419.1"/>
    <property type="molecule type" value="Genomic_DNA"/>
</dbReference>
<reference evidence="1 2" key="2">
    <citation type="journal article" date="2010" name="Nucleic Acids Res.">
        <title>BeetleBase in 2010: revisions to provide comprehensive genomic information for Tribolium castaneum.</title>
        <authorList>
            <person name="Kim H.S."/>
            <person name="Murphy T."/>
            <person name="Xia J."/>
            <person name="Caragea D."/>
            <person name="Park Y."/>
            <person name="Beeman R.W."/>
            <person name="Lorenzen M.D."/>
            <person name="Butcher S."/>
            <person name="Manak J.R."/>
            <person name="Brown S.J."/>
        </authorList>
    </citation>
    <scope>GENOME REANNOTATION</scope>
    <source>
        <strain evidence="1 2">Georgia GA2</strain>
    </source>
</reference>
<proteinExistence type="predicted"/>
<dbReference type="InParanoid" id="D6WLQ7"/>
<dbReference type="AlphaFoldDB" id="D6WLQ7"/>
<sequence>MSERKFARGLGKPGTAAQLRETVSQVVKENTELLAGFLRLISDCFEISGACNLAYSIE</sequence>
<dbReference type="HOGENOM" id="CLU_2981667_0_0_1"/>
<name>D6WLQ7_TRICA</name>
<dbReference type="PhylomeDB" id="D6WLQ7"/>
<keyword evidence="2" id="KW-1185">Reference proteome</keyword>
<dbReference type="Proteomes" id="UP000007266">
    <property type="component" value="Linkage group 5"/>
</dbReference>
<evidence type="ECO:0000313" key="1">
    <source>
        <dbReference type="EMBL" id="EFA03419.1"/>
    </source>
</evidence>
<organism evidence="1 2">
    <name type="scientific">Tribolium castaneum</name>
    <name type="common">Red flour beetle</name>
    <dbReference type="NCBI Taxonomy" id="7070"/>
    <lineage>
        <taxon>Eukaryota</taxon>
        <taxon>Metazoa</taxon>
        <taxon>Ecdysozoa</taxon>
        <taxon>Arthropoda</taxon>
        <taxon>Hexapoda</taxon>
        <taxon>Insecta</taxon>
        <taxon>Pterygota</taxon>
        <taxon>Neoptera</taxon>
        <taxon>Endopterygota</taxon>
        <taxon>Coleoptera</taxon>
        <taxon>Polyphaga</taxon>
        <taxon>Cucujiformia</taxon>
        <taxon>Tenebrionidae</taxon>
        <taxon>Tenebrionidae incertae sedis</taxon>
        <taxon>Tribolium</taxon>
    </lineage>
</organism>
<reference evidence="1 2" key="1">
    <citation type="journal article" date="2008" name="Nature">
        <title>The genome of the model beetle and pest Tribolium castaneum.</title>
        <authorList>
            <consortium name="Tribolium Genome Sequencing Consortium"/>
            <person name="Richards S."/>
            <person name="Gibbs R.A."/>
            <person name="Weinstock G.M."/>
            <person name="Brown S.J."/>
            <person name="Denell R."/>
            <person name="Beeman R.W."/>
            <person name="Gibbs R."/>
            <person name="Beeman R.W."/>
            <person name="Brown S.J."/>
            <person name="Bucher G."/>
            <person name="Friedrich M."/>
            <person name="Grimmelikhuijzen C.J."/>
            <person name="Klingler M."/>
            <person name="Lorenzen M."/>
            <person name="Richards S."/>
            <person name="Roth S."/>
            <person name="Schroder R."/>
            <person name="Tautz D."/>
            <person name="Zdobnov E.M."/>
            <person name="Muzny D."/>
            <person name="Gibbs R.A."/>
            <person name="Weinstock G.M."/>
            <person name="Attaway T."/>
            <person name="Bell S."/>
            <person name="Buhay C.J."/>
            <person name="Chandrabose M.N."/>
            <person name="Chavez D."/>
            <person name="Clerk-Blankenburg K.P."/>
            <person name="Cree A."/>
            <person name="Dao M."/>
            <person name="Davis C."/>
            <person name="Chacko J."/>
            <person name="Dinh H."/>
            <person name="Dugan-Rocha S."/>
            <person name="Fowler G."/>
            <person name="Garner T.T."/>
            <person name="Garnes J."/>
            <person name="Gnirke A."/>
            <person name="Hawes A."/>
            <person name="Hernandez J."/>
            <person name="Hines S."/>
            <person name="Holder M."/>
            <person name="Hume J."/>
            <person name="Jhangiani S.N."/>
            <person name="Joshi V."/>
            <person name="Khan Z.M."/>
            <person name="Jackson L."/>
            <person name="Kovar C."/>
            <person name="Kowis A."/>
            <person name="Lee S."/>
            <person name="Lewis L.R."/>
            <person name="Margolis J."/>
            <person name="Morgan M."/>
            <person name="Nazareth L.V."/>
            <person name="Nguyen N."/>
            <person name="Okwuonu G."/>
            <person name="Parker D."/>
            <person name="Richards S."/>
            <person name="Ruiz S.J."/>
            <person name="Santibanez J."/>
            <person name="Savard J."/>
            <person name="Scherer S.E."/>
            <person name="Schneider B."/>
            <person name="Sodergren E."/>
            <person name="Tautz D."/>
            <person name="Vattahil S."/>
            <person name="Villasana D."/>
            <person name="White C.S."/>
            <person name="Wright R."/>
            <person name="Park Y."/>
            <person name="Beeman R.W."/>
            <person name="Lord J."/>
            <person name="Oppert B."/>
            <person name="Lorenzen M."/>
            <person name="Brown S."/>
            <person name="Wang L."/>
            <person name="Savard J."/>
            <person name="Tautz D."/>
            <person name="Richards S."/>
            <person name="Weinstock G."/>
            <person name="Gibbs R.A."/>
            <person name="Liu Y."/>
            <person name="Worley K."/>
            <person name="Weinstock G."/>
            <person name="Elsik C.G."/>
            <person name="Reese J.T."/>
            <person name="Elhaik E."/>
            <person name="Landan G."/>
            <person name="Graur D."/>
            <person name="Arensburger P."/>
            <person name="Atkinson P."/>
            <person name="Beeman R.W."/>
            <person name="Beidler J."/>
            <person name="Brown S.J."/>
            <person name="Demuth J.P."/>
            <person name="Drury D.W."/>
            <person name="Du Y.Z."/>
            <person name="Fujiwara H."/>
            <person name="Lorenzen M."/>
            <person name="Maselli V."/>
            <person name="Osanai M."/>
            <person name="Park Y."/>
            <person name="Robertson H.M."/>
            <person name="Tu Z."/>
            <person name="Wang J.J."/>
            <person name="Wang S."/>
            <person name="Richards S."/>
            <person name="Song H."/>
            <person name="Zhang L."/>
            <person name="Sodergren E."/>
            <person name="Werner D."/>
            <person name="Stanke M."/>
            <person name="Morgenstern B."/>
            <person name="Solovyev V."/>
            <person name="Kosarev P."/>
            <person name="Brown G."/>
            <person name="Chen H.C."/>
            <person name="Ermolaeva O."/>
            <person name="Hlavina W."/>
            <person name="Kapustin Y."/>
            <person name="Kiryutin B."/>
            <person name="Kitts P."/>
            <person name="Maglott D."/>
            <person name="Pruitt K."/>
            <person name="Sapojnikov V."/>
            <person name="Souvorov A."/>
            <person name="Mackey A.J."/>
            <person name="Waterhouse R.M."/>
            <person name="Wyder S."/>
            <person name="Zdobnov E.M."/>
            <person name="Zdobnov E.M."/>
            <person name="Wyder S."/>
            <person name="Kriventseva E.V."/>
            <person name="Kadowaki T."/>
            <person name="Bork P."/>
            <person name="Aranda M."/>
            <person name="Bao R."/>
            <person name="Beermann A."/>
            <person name="Berns N."/>
            <person name="Bolognesi R."/>
            <person name="Bonneton F."/>
            <person name="Bopp D."/>
            <person name="Brown S.J."/>
            <person name="Bucher G."/>
            <person name="Butts T."/>
            <person name="Chaumot A."/>
            <person name="Denell R.E."/>
            <person name="Ferrier D.E."/>
            <person name="Friedrich M."/>
            <person name="Gordon C.M."/>
            <person name="Jindra M."/>
            <person name="Klingler M."/>
            <person name="Lan Q."/>
            <person name="Lattorff H.M."/>
            <person name="Laudet V."/>
            <person name="von Levetsow C."/>
            <person name="Liu Z."/>
            <person name="Lutz R."/>
            <person name="Lynch J.A."/>
            <person name="da Fonseca R.N."/>
            <person name="Posnien N."/>
            <person name="Reuter R."/>
            <person name="Roth S."/>
            <person name="Savard J."/>
            <person name="Schinko J.B."/>
            <person name="Schmitt C."/>
            <person name="Schoppmeier M."/>
            <person name="Schroder R."/>
            <person name="Shippy T.D."/>
            <person name="Simonnet F."/>
            <person name="Marques-Souza H."/>
            <person name="Tautz D."/>
            <person name="Tomoyasu Y."/>
            <person name="Trauner J."/>
            <person name="Van der Zee M."/>
            <person name="Vervoort M."/>
            <person name="Wittkopp N."/>
            <person name="Wimmer E.A."/>
            <person name="Yang X."/>
            <person name="Jones A.K."/>
            <person name="Sattelle D.B."/>
            <person name="Ebert P.R."/>
            <person name="Nelson D."/>
            <person name="Scott J.G."/>
            <person name="Beeman R.W."/>
            <person name="Muthukrishnan S."/>
            <person name="Kramer K.J."/>
            <person name="Arakane Y."/>
            <person name="Beeman R.W."/>
            <person name="Zhu Q."/>
            <person name="Hogenkamp D."/>
            <person name="Dixit R."/>
            <person name="Oppert B."/>
            <person name="Jiang H."/>
            <person name="Zou Z."/>
            <person name="Marshall J."/>
            <person name="Elpidina E."/>
            <person name="Vinokurov K."/>
            <person name="Oppert C."/>
            <person name="Zou Z."/>
            <person name="Evans J."/>
            <person name="Lu Z."/>
            <person name="Zhao P."/>
            <person name="Sumathipala N."/>
            <person name="Altincicek B."/>
            <person name="Vilcinskas A."/>
            <person name="Williams M."/>
            <person name="Hultmark D."/>
            <person name="Hetru C."/>
            <person name="Jiang H."/>
            <person name="Grimmelikhuijzen C.J."/>
            <person name="Hauser F."/>
            <person name="Cazzamali G."/>
            <person name="Williamson M."/>
            <person name="Park Y."/>
            <person name="Li B."/>
            <person name="Tanaka Y."/>
            <person name="Predel R."/>
            <person name="Neupert S."/>
            <person name="Schachtner J."/>
            <person name="Verleyen P."/>
            <person name="Raible F."/>
            <person name="Bork P."/>
            <person name="Friedrich M."/>
            <person name="Walden K.K."/>
            <person name="Robertson H.M."/>
            <person name="Angeli S."/>
            <person name="Foret S."/>
            <person name="Bucher G."/>
            <person name="Schuetz S."/>
            <person name="Maleszka R."/>
            <person name="Wimmer E.A."/>
            <person name="Beeman R.W."/>
            <person name="Lorenzen M."/>
            <person name="Tomoyasu Y."/>
            <person name="Miller S.C."/>
            <person name="Grossmann D."/>
            <person name="Bucher G."/>
        </authorList>
    </citation>
    <scope>NUCLEOTIDE SEQUENCE [LARGE SCALE GENOMIC DNA]</scope>
    <source>
        <strain evidence="1 2">Georgia GA2</strain>
    </source>
</reference>